<reference evidence="22 25" key="2">
    <citation type="submission" date="2019-07" db="EMBL/GenBank/DDBJ databases">
        <title>Whole genome shotgun sequence of Halomonas cupida NBRC 102219.</title>
        <authorList>
            <person name="Hosoyama A."/>
            <person name="Uohara A."/>
            <person name="Ohji S."/>
            <person name="Ichikawa N."/>
        </authorList>
    </citation>
    <scope>NUCLEOTIDE SEQUENCE [LARGE SCALE GENOMIC DNA]</scope>
    <source>
        <strain evidence="22 25">NBRC 102219</strain>
    </source>
</reference>
<evidence type="ECO:0000313" key="25">
    <source>
        <dbReference type="Proteomes" id="UP000321726"/>
    </source>
</evidence>
<dbReference type="InterPro" id="IPR049871">
    <property type="entry name" value="BvgS-like_periplasmic2"/>
</dbReference>
<gene>
    <name evidence="22" type="ORF">HCU01_08000</name>
    <name evidence="23" type="ORF">SAMN05660971_01609</name>
</gene>
<dbReference type="InterPro" id="IPR036097">
    <property type="entry name" value="HisK_dim/P_sf"/>
</dbReference>
<organism evidence="23 24">
    <name type="scientific">Halomonas cupida</name>
    <dbReference type="NCBI Taxonomy" id="44933"/>
    <lineage>
        <taxon>Bacteria</taxon>
        <taxon>Pseudomonadati</taxon>
        <taxon>Pseudomonadota</taxon>
        <taxon>Gammaproteobacteria</taxon>
        <taxon>Oceanospirillales</taxon>
        <taxon>Halomonadaceae</taxon>
        <taxon>Halomonas</taxon>
    </lineage>
</organism>
<keyword evidence="4" id="KW-1003">Cell membrane</keyword>
<dbReference type="InterPro" id="IPR001638">
    <property type="entry name" value="Solute-binding_3/MltF_N"/>
</dbReference>
<accession>A0A1M7E3T2</accession>
<evidence type="ECO:0000313" key="23">
    <source>
        <dbReference type="EMBL" id="SHL86415.1"/>
    </source>
</evidence>
<evidence type="ECO:0000313" key="24">
    <source>
        <dbReference type="Proteomes" id="UP000184123"/>
    </source>
</evidence>
<dbReference type="PANTHER" id="PTHR43047:SF72">
    <property type="entry name" value="OSMOSENSING HISTIDINE PROTEIN KINASE SLN1"/>
    <property type="match status" value="1"/>
</dbReference>
<evidence type="ECO:0000259" key="19">
    <source>
        <dbReference type="PROSITE" id="PS50109"/>
    </source>
</evidence>
<proteinExistence type="predicted"/>
<dbReference type="AlphaFoldDB" id="A0A1M7E3T2"/>
<dbReference type="InterPro" id="IPR003661">
    <property type="entry name" value="HisK_dim/P_dom"/>
</dbReference>
<dbReference type="SMART" id="SM00062">
    <property type="entry name" value="PBPb"/>
    <property type="match status" value="2"/>
</dbReference>
<evidence type="ECO:0000256" key="6">
    <source>
        <dbReference type="ARBA" id="ARBA00022553"/>
    </source>
</evidence>
<dbReference type="GO" id="GO:0000155">
    <property type="term" value="F:phosphorelay sensor kinase activity"/>
    <property type="evidence" value="ECO:0007669"/>
    <property type="project" value="InterPro"/>
</dbReference>
<evidence type="ECO:0000259" key="21">
    <source>
        <dbReference type="PROSITE" id="PS50894"/>
    </source>
</evidence>
<dbReference type="GO" id="GO:0009927">
    <property type="term" value="F:histidine phosphotransfer kinase activity"/>
    <property type="evidence" value="ECO:0007669"/>
    <property type="project" value="TreeGrafter"/>
</dbReference>
<dbReference type="Gene3D" id="3.40.50.2300">
    <property type="match status" value="1"/>
</dbReference>
<evidence type="ECO:0000256" key="12">
    <source>
        <dbReference type="ARBA" id="ARBA00022840"/>
    </source>
</evidence>
<dbReference type="CDD" id="cd13707">
    <property type="entry name" value="PBP2_BvgS_D2"/>
    <property type="match status" value="1"/>
</dbReference>
<evidence type="ECO:0000256" key="13">
    <source>
        <dbReference type="ARBA" id="ARBA00022989"/>
    </source>
</evidence>
<dbReference type="CDD" id="cd13705">
    <property type="entry name" value="PBP2_BvgS_D1"/>
    <property type="match status" value="1"/>
</dbReference>
<dbReference type="InterPro" id="IPR005467">
    <property type="entry name" value="His_kinase_dom"/>
</dbReference>
<evidence type="ECO:0000256" key="11">
    <source>
        <dbReference type="ARBA" id="ARBA00022777"/>
    </source>
</evidence>
<dbReference type="SUPFAM" id="SSF47384">
    <property type="entry name" value="Homodimeric domain of signal transducing histidine kinase"/>
    <property type="match status" value="1"/>
</dbReference>
<evidence type="ECO:0000256" key="17">
    <source>
        <dbReference type="PROSITE-ProRule" id="PRU00169"/>
    </source>
</evidence>
<keyword evidence="14" id="KW-0902">Two-component regulatory system</keyword>
<feature type="domain" description="HPt" evidence="21">
    <location>
        <begin position="1111"/>
        <end position="1213"/>
    </location>
</feature>
<dbReference type="Pfam" id="PF01627">
    <property type="entry name" value="Hpt"/>
    <property type="match status" value="1"/>
</dbReference>
<dbReference type="OrthoDB" id="9797243at2"/>
<dbReference type="CDD" id="cd00082">
    <property type="entry name" value="HisKA"/>
    <property type="match status" value="1"/>
</dbReference>
<evidence type="ECO:0000256" key="16">
    <source>
        <dbReference type="PROSITE-ProRule" id="PRU00110"/>
    </source>
</evidence>
<reference evidence="23 24" key="1">
    <citation type="submission" date="2016-11" db="EMBL/GenBank/DDBJ databases">
        <authorList>
            <person name="Jaros S."/>
            <person name="Januszkiewicz K."/>
            <person name="Wedrychowicz H."/>
        </authorList>
    </citation>
    <scope>NUCLEOTIDE SEQUENCE [LARGE SCALE GENOMIC DNA]</scope>
    <source>
        <strain evidence="23 24">DSM 4740</strain>
    </source>
</reference>
<protein>
    <recommendedName>
        <fullName evidence="3">histidine kinase</fullName>
        <ecNumber evidence="3">2.7.13.3</ecNumber>
    </recommendedName>
</protein>
<dbReference type="InterPro" id="IPR013656">
    <property type="entry name" value="PAS_4"/>
</dbReference>
<dbReference type="InterPro" id="IPR011006">
    <property type="entry name" value="CheY-like_superfamily"/>
</dbReference>
<evidence type="ECO:0000256" key="18">
    <source>
        <dbReference type="SAM" id="Phobius"/>
    </source>
</evidence>
<dbReference type="Pfam" id="PF02518">
    <property type="entry name" value="HATPase_c"/>
    <property type="match status" value="1"/>
</dbReference>
<evidence type="ECO:0000259" key="20">
    <source>
        <dbReference type="PROSITE" id="PS50110"/>
    </source>
</evidence>
<dbReference type="InterPro" id="IPR008207">
    <property type="entry name" value="Sig_transdc_His_kin_Hpt_dom"/>
</dbReference>
<evidence type="ECO:0000256" key="2">
    <source>
        <dbReference type="ARBA" id="ARBA00004429"/>
    </source>
</evidence>
<evidence type="ECO:0000256" key="4">
    <source>
        <dbReference type="ARBA" id="ARBA00022475"/>
    </source>
</evidence>
<keyword evidence="11 23" id="KW-0418">Kinase</keyword>
<feature type="domain" description="Histidine kinase" evidence="19">
    <location>
        <begin position="724"/>
        <end position="942"/>
    </location>
</feature>
<comment type="subcellular location">
    <subcellularLocation>
        <location evidence="2">Cell inner membrane</location>
        <topology evidence="2">Multi-pass membrane protein</topology>
    </subcellularLocation>
</comment>
<dbReference type="PROSITE" id="PS50110">
    <property type="entry name" value="RESPONSE_REGULATORY"/>
    <property type="match status" value="1"/>
</dbReference>
<dbReference type="Gene3D" id="1.10.287.130">
    <property type="match status" value="1"/>
</dbReference>
<feature type="domain" description="Response regulatory" evidence="20">
    <location>
        <begin position="965"/>
        <end position="1084"/>
    </location>
</feature>
<evidence type="ECO:0000256" key="9">
    <source>
        <dbReference type="ARBA" id="ARBA00022729"/>
    </source>
</evidence>
<evidence type="ECO:0000256" key="14">
    <source>
        <dbReference type="ARBA" id="ARBA00023012"/>
    </source>
</evidence>
<keyword evidence="5" id="KW-0997">Cell inner membrane</keyword>
<dbReference type="SMART" id="SM00387">
    <property type="entry name" value="HATPase_c"/>
    <property type="match status" value="1"/>
</dbReference>
<keyword evidence="12" id="KW-0067">ATP-binding</keyword>
<dbReference type="Gene3D" id="3.40.190.10">
    <property type="entry name" value="Periplasmic binding protein-like II"/>
    <property type="match status" value="4"/>
</dbReference>
<dbReference type="PROSITE" id="PS50894">
    <property type="entry name" value="HPT"/>
    <property type="match status" value="1"/>
</dbReference>
<keyword evidence="10" id="KW-0547">Nucleotide-binding</keyword>
<dbReference type="Gene3D" id="3.30.565.10">
    <property type="entry name" value="Histidine kinase-like ATPase, C-terminal domain"/>
    <property type="match status" value="1"/>
</dbReference>
<evidence type="ECO:0000256" key="15">
    <source>
        <dbReference type="ARBA" id="ARBA00023136"/>
    </source>
</evidence>
<comment type="catalytic activity">
    <reaction evidence="1">
        <text>ATP + protein L-histidine = ADP + protein N-phospho-L-histidine.</text>
        <dbReference type="EC" id="2.7.13.3"/>
    </reaction>
</comment>
<dbReference type="PANTHER" id="PTHR43047">
    <property type="entry name" value="TWO-COMPONENT HISTIDINE PROTEIN KINASE"/>
    <property type="match status" value="1"/>
</dbReference>
<dbReference type="PRINTS" id="PR00344">
    <property type="entry name" value="BCTRLSENSOR"/>
</dbReference>
<keyword evidence="25" id="KW-1185">Reference proteome</keyword>
<evidence type="ECO:0000256" key="1">
    <source>
        <dbReference type="ARBA" id="ARBA00000085"/>
    </source>
</evidence>
<dbReference type="Gene3D" id="1.20.120.160">
    <property type="entry name" value="HPT domain"/>
    <property type="match status" value="1"/>
</dbReference>
<evidence type="ECO:0000256" key="7">
    <source>
        <dbReference type="ARBA" id="ARBA00022679"/>
    </source>
</evidence>
<dbReference type="SUPFAM" id="SSF55874">
    <property type="entry name" value="ATPase domain of HSP90 chaperone/DNA topoisomerase II/histidine kinase"/>
    <property type="match status" value="1"/>
</dbReference>
<dbReference type="InterPro" id="IPR001789">
    <property type="entry name" value="Sig_transdc_resp-reg_receiver"/>
</dbReference>
<dbReference type="EMBL" id="BJXU01000028">
    <property type="protein sequence ID" value="GEN22851.1"/>
    <property type="molecule type" value="Genomic_DNA"/>
</dbReference>
<dbReference type="Proteomes" id="UP000184123">
    <property type="component" value="Unassembled WGS sequence"/>
</dbReference>
<sequence>MTLLLLARRALLVGLALILLVGSAGQTLADEPPVTRLDLLARTHQSQRLDLYTEQEQMRIRQLGTLHVGVFLSSYTPFEVVSDRTVLEGISADVLGIIAGFSGLEVHVSQYADRGQAFAALRQGKIDVVATVPVNTGSTEGVDYTHPYLSSGLALVKSISSVEEEQTPARVTGYDELNAPWLDSENVQAVVSNTELRRFGSTLDAISSLIFGDVDSVVTDSVSAQYVLNQYFPNDARIVDLIDESVDVGFAVSASNPVLLSILNKSIDSIAPEVLNAIVDRWGGGGVVSRGRLELPREWRRWVEDNPVVRVGVNDELAPYSYYDADNRYVGITSDVLSRLSALIGIEFEVVPFSEIRAAVGALQSGDVDMLADFAATPSRREQYLFSRPYLISPYAVVSRDDEIQHYRDNLGDLVVALPRGHSLIPSLTLEYPEVTFTEQDDIWSTYQEVNDGDADLSIQPYRSAHYFLLRQQDSNLHIDGILPGKFAKLSFATMHGDTTLVDVLNFALTSIRPDELSSMENRWRTNPVIRVPGWQAYRSIIVSVALVSLLVMALFFAWNFFLRKEISKRKRVEEALSDQIEFMTAQIEGTPHPIYVRDLHGGLLRCNTSYLEALGQVESKVMHRQLDDVEGLDTAVKESLLRDYDTVIETRQPMIGDRVLSLEGKTITVYHWIIPLCGHTGDVRGVIGGWIDVSERYRLMDDLKEATRVAESASQYKSRFLATMSHEIRTLLNAIIGMLELARERGQKGLVDHEALKISHQASRDLLELIGHVLDFSKIEAGGLDLKPARMDPVALCESVVDIFQPLATDKGITLELEVTASKRHDVFVDPNRLKQVISNLVSNAIKFTSSGGVRVGLSMTKVASDMTELSIVVEDSGCGIPERDMGRIFQPYTQLSSGINGTGLGLVICKGLVDRMGGQLTLESEEHVGTRVVVDLTLKAMDWPLQIPAHIDVSEPVPLASLNMLVVDDHAANRMLLEQQLQQLNQRVTVAASGAEALRLWEADCFELVITDCNMPEMTGYELAETIRQRELLKGGPRSRIYALTANAMVDERDRCLTSGMDGCLYKPVSMQELRDLIESVQSMQQVVCRVSQIRNVDICSVCKSLGVNPKTVMQLLEKLYFTNAEDIEVLQDAIAQGDRSRQAELVHKLKGGARIIRADPVVVACETVEHCLQEQQDDDQVGQQMAVLLLELSDLQEHLREHALPNSETL</sequence>
<dbReference type="SUPFAM" id="SSF55785">
    <property type="entry name" value="PYP-like sensor domain (PAS domain)"/>
    <property type="match status" value="1"/>
</dbReference>
<evidence type="ECO:0000256" key="10">
    <source>
        <dbReference type="ARBA" id="ARBA00022741"/>
    </source>
</evidence>
<dbReference type="SMART" id="SM00388">
    <property type="entry name" value="HisKA"/>
    <property type="match status" value="1"/>
</dbReference>
<dbReference type="Proteomes" id="UP000321726">
    <property type="component" value="Unassembled WGS sequence"/>
</dbReference>
<evidence type="ECO:0000256" key="5">
    <source>
        <dbReference type="ARBA" id="ARBA00022519"/>
    </source>
</evidence>
<dbReference type="GO" id="GO:0005886">
    <property type="term" value="C:plasma membrane"/>
    <property type="evidence" value="ECO:0007669"/>
    <property type="project" value="UniProtKB-SubCell"/>
</dbReference>
<feature type="modified residue" description="4-aspartylphosphate" evidence="17">
    <location>
        <position position="1014"/>
    </location>
</feature>
<keyword evidence="6 17" id="KW-0597">Phosphoprotein</keyword>
<dbReference type="CDD" id="cd16922">
    <property type="entry name" value="HATPase_EvgS-ArcB-TorS-like"/>
    <property type="match status" value="1"/>
</dbReference>
<dbReference type="InterPro" id="IPR036641">
    <property type="entry name" value="HPT_dom_sf"/>
</dbReference>
<feature type="modified residue" description="Phosphohistidine" evidence="16">
    <location>
        <position position="1150"/>
    </location>
</feature>
<dbReference type="Gene3D" id="3.30.450.20">
    <property type="entry name" value="PAS domain"/>
    <property type="match status" value="1"/>
</dbReference>
<dbReference type="Pfam" id="PF00512">
    <property type="entry name" value="HisKA"/>
    <property type="match status" value="1"/>
</dbReference>
<keyword evidence="7" id="KW-0808">Transferase</keyword>
<dbReference type="PROSITE" id="PS50109">
    <property type="entry name" value="HIS_KIN"/>
    <property type="match status" value="1"/>
</dbReference>
<dbReference type="RefSeq" id="WP_073434494.1">
    <property type="nucleotide sequence ID" value="NZ_BJXU01000028.1"/>
</dbReference>
<dbReference type="InterPro" id="IPR004358">
    <property type="entry name" value="Sig_transdc_His_kin-like_C"/>
</dbReference>
<dbReference type="InterPro" id="IPR003594">
    <property type="entry name" value="HATPase_dom"/>
</dbReference>
<dbReference type="STRING" id="44933.SAMN05660971_01609"/>
<dbReference type="InterPro" id="IPR049870">
    <property type="entry name" value="BvgS-like_periplasmic1"/>
</dbReference>
<feature type="transmembrane region" description="Helical" evidence="18">
    <location>
        <begin position="541"/>
        <end position="562"/>
    </location>
</feature>
<dbReference type="InterPro" id="IPR036890">
    <property type="entry name" value="HATPase_C_sf"/>
</dbReference>
<dbReference type="InterPro" id="IPR035965">
    <property type="entry name" value="PAS-like_dom_sf"/>
</dbReference>
<dbReference type="CDD" id="cd17546">
    <property type="entry name" value="REC_hyHK_CKI1_RcsC-like"/>
    <property type="match status" value="1"/>
</dbReference>
<dbReference type="Pfam" id="PF08448">
    <property type="entry name" value="PAS_4"/>
    <property type="match status" value="1"/>
</dbReference>
<dbReference type="SMART" id="SM00448">
    <property type="entry name" value="REC"/>
    <property type="match status" value="1"/>
</dbReference>
<keyword evidence="13 18" id="KW-1133">Transmembrane helix</keyword>
<dbReference type="FunFam" id="3.30.565.10:FF:000010">
    <property type="entry name" value="Sensor histidine kinase RcsC"/>
    <property type="match status" value="1"/>
</dbReference>
<evidence type="ECO:0000313" key="22">
    <source>
        <dbReference type="EMBL" id="GEN22851.1"/>
    </source>
</evidence>
<dbReference type="Pfam" id="PF00497">
    <property type="entry name" value="SBP_bac_3"/>
    <property type="match status" value="2"/>
</dbReference>
<dbReference type="GO" id="GO:0005524">
    <property type="term" value="F:ATP binding"/>
    <property type="evidence" value="ECO:0007669"/>
    <property type="project" value="UniProtKB-KW"/>
</dbReference>
<keyword evidence="8 18" id="KW-0812">Transmembrane</keyword>
<dbReference type="SUPFAM" id="SSF53850">
    <property type="entry name" value="Periplasmic binding protein-like II"/>
    <property type="match status" value="2"/>
</dbReference>
<dbReference type="EMBL" id="FRCA01000003">
    <property type="protein sequence ID" value="SHL86415.1"/>
    <property type="molecule type" value="Genomic_DNA"/>
</dbReference>
<keyword evidence="15 18" id="KW-0472">Membrane</keyword>
<keyword evidence="9" id="KW-0732">Signal</keyword>
<evidence type="ECO:0000256" key="3">
    <source>
        <dbReference type="ARBA" id="ARBA00012438"/>
    </source>
</evidence>
<dbReference type="EC" id="2.7.13.3" evidence="3"/>
<name>A0A1M7E3T2_9GAMM</name>
<dbReference type="Pfam" id="PF00072">
    <property type="entry name" value="Response_reg"/>
    <property type="match status" value="1"/>
</dbReference>
<dbReference type="SUPFAM" id="SSF47226">
    <property type="entry name" value="Histidine-containing phosphotransfer domain, HPT domain"/>
    <property type="match status" value="1"/>
</dbReference>
<dbReference type="SUPFAM" id="SSF52172">
    <property type="entry name" value="CheY-like"/>
    <property type="match status" value="1"/>
</dbReference>
<evidence type="ECO:0000256" key="8">
    <source>
        <dbReference type="ARBA" id="ARBA00022692"/>
    </source>
</evidence>